<name>A0A0A9G2G0_ARUDO</name>
<proteinExistence type="predicted"/>
<evidence type="ECO:0000313" key="1">
    <source>
        <dbReference type="EMBL" id="JAE17634.1"/>
    </source>
</evidence>
<dbReference type="EMBL" id="GBRH01180262">
    <property type="protein sequence ID" value="JAE17634.1"/>
    <property type="molecule type" value="Transcribed_RNA"/>
</dbReference>
<protein>
    <submittedName>
        <fullName evidence="1">Uncharacterized protein</fullName>
    </submittedName>
</protein>
<reference evidence="1" key="2">
    <citation type="journal article" date="2015" name="Data Brief">
        <title>Shoot transcriptome of the giant reed, Arundo donax.</title>
        <authorList>
            <person name="Barrero R.A."/>
            <person name="Guerrero F.D."/>
            <person name="Moolhuijzen P."/>
            <person name="Goolsby J.A."/>
            <person name="Tidwell J."/>
            <person name="Bellgard S.E."/>
            <person name="Bellgard M.I."/>
        </authorList>
    </citation>
    <scope>NUCLEOTIDE SEQUENCE</scope>
    <source>
        <tissue evidence="1">Shoot tissue taken approximately 20 cm above the soil surface</tissue>
    </source>
</reference>
<organism evidence="1">
    <name type="scientific">Arundo donax</name>
    <name type="common">Giant reed</name>
    <name type="synonym">Donax arundinaceus</name>
    <dbReference type="NCBI Taxonomy" id="35708"/>
    <lineage>
        <taxon>Eukaryota</taxon>
        <taxon>Viridiplantae</taxon>
        <taxon>Streptophyta</taxon>
        <taxon>Embryophyta</taxon>
        <taxon>Tracheophyta</taxon>
        <taxon>Spermatophyta</taxon>
        <taxon>Magnoliopsida</taxon>
        <taxon>Liliopsida</taxon>
        <taxon>Poales</taxon>
        <taxon>Poaceae</taxon>
        <taxon>PACMAD clade</taxon>
        <taxon>Arundinoideae</taxon>
        <taxon>Arundineae</taxon>
        <taxon>Arundo</taxon>
    </lineage>
</organism>
<sequence>MHGRKSPRMVDSELDRSILMNSMDRLYSFRNSLTSSSPSPSVSPLPPPSVAFFDRPNSMPKAVLPMMSMAIRSESWQKGMQSWSEQPAMLATSAST</sequence>
<dbReference type="AlphaFoldDB" id="A0A0A9G2G0"/>
<accession>A0A0A9G2G0</accession>
<reference evidence="1" key="1">
    <citation type="submission" date="2014-09" db="EMBL/GenBank/DDBJ databases">
        <authorList>
            <person name="Magalhaes I.L.F."/>
            <person name="Oliveira U."/>
            <person name="Santos F.R."/>
            <person name="Vidigal T.H.D.A."/>
            <person name="Brescovit A.D."/>
            <person name="Santos A.J."/>
        </authorList>
    </citation>
    <scope>NUCLEOTIDE SEQUENCE</scope>
    <source>
        <tissue evidence="1">Shoot tissue taken approximately 20 cm above the soil surface</tissue>
    </source>
</reference>